<dbReference type="Pfam" id="PF14223">
    <property type="entry name" value="Retrotran_gag_2"/>
    <property type="match status" value="1"/>
</dbReference>
<dbReference type="Proteomes" id="UP000008827">
    <property type="component" value="Chromosome 20"/>
</dbReference>
<dbReference type="PANTHER" id="PTHR34676:SF27">
    <property type="entry name" value="ASPARTYL-TRNA SYNTHETASE"/>
    <property type="match status" value="1"/>
</dbReference>
<proteinExistence type="predicted"/>
<reference evidence="3 4" key="1">
    <citation type="journal article" date="2010" name="Nature">
        <title>Genome sequence of the palaeopolyploid soybean.</title>
        <authorList>
            <person name="Schmutz J."/>
            <person name="Cannon S.B."/>
            <person name="Schlueter J."/>
            <person name="Ma J."/>
            <person name="Mitros T."/>
            <person name="Nelson W."/>
            <person name="Hyten D.L."/>
            <person name="Song Q."/>
            <person name="Thelen J.J."/>
            <person name="Cheng J."/>
            <person name="Xu D."/>
            <person name="Hellsten U."/>
            <person name="May G.D."/>
            <person name="Yu Y."/>
            <person name="Sakurai T."/>
            <person name="Umezawa T."/>
            <person name="Bhattacharyya M.K."/>
            <person name="Sandhu D."/>
            <person name="Valliyodan B."/>
            <person name="Lindquist E."/>
            <person name="Peto M."/>
            <person name="Grant D."/>
            <person name="Shu S."/>
            <person name="Goodstein D."/>
            <person name="Barry K."/>
            <person name="Futrell-Griggs M."/>
            <person name="Abernathy B."/>
            <person name="Du J."/>
            <person name="Tian Z."/>
            <person name="Zhu L."/>
            <person name="Gill N."/>
            <person name="Joshi T."/>
            <person name="Libault M."/>
            <person name="Sethuraman A."/>
            <person name="Zhang X.-C."/>
            <person name="Shinozaki K."/>
            <person name="Nguyen H.T."/>
            <person name="Wing R.A."/>
            <person name="Cregan P."/>
            <person name="Specht J."/>
            <person name="Grimwood J."/>
            <person name="Rokhsar D."/>
            <person name="Stacey G."/>
            <person name="Shoemaker R.C."/>
            <person name="Jackson S.A."/>
        </authorList>
    </citation>
    <scope>NUCLEOTIDE SEQUENCE</scope>
    <source>
        <strain evidence="4">cv. Williams 82</strain>
        <tissue evidence="3">Callus</tissue>
    </source>
</reference>
<evidence type="ECO:0000313" key="3">
    <source>
        <dbReference type="EMBL" id="KRG90031.1"/>
    </source>
</evidence>
<organism evidence="3">
    <name type="scientific">Glycine max</name>
    <name type="common">Soybean</name>
    <name type="synonym">Glycine hispida</name>
    <dbReference type="NCBI Taxonomy" id="3847"/>
    <lineage>
        <taxon>Eukaryota</taxon>
        <taxon>Viridiplantae</taxon>
        <taxon>Streptophyta</taxon>
        <taxon>Embryophyta</taxon>
        <taxon>Tracheophyta</taxon>
        <taxon>Spermatophyta</taxon>
        <taxon>Magnoliopsida</taxon>
        <taxon>eudicotyledons</taxon>
        <taxon>Gunneridae</taxon>
        <taxon>Pentapetalae</taxon>
        <taxon>rosids</taxon>
        <taxon>fabids</taxon>
        <taxon>Fabales</taxon>
        <taxon>Fabaceae</taxon>
        <taxon>Papilionoideae</taxon>
        <taxon>50 kb inversion clade</taxon>
        <taxon>NPAAA clade</taxon>
        <taxon>indigoferoid/millettioid clade</taxon>
        <taxon>Phaseoleae</taxon>
        <taxon>Glycine</taxon>
        <taxon>Glycine subgen. Soja</taxon>
    </lineage>
</organism>
<dbReference type="AlphaFoldDB" id="A0A0R0E7L6"/>
<evidence type="ECO:0000313" key="5">
    <source>
        <dbReference type="Proteomes" id="UP000008827"/>
    </source>
</evidence>
<reference evidence="3" key="3">
    <citation type="submission" date="2018-07" db="EMBL/GenBank/DDBJ databases">
        <title>WGS assembly of Glycine max.</title>
        <authorList>
            <person name="Schmutz J."/>
            <person name="Cannon S."/>
            <person name="Schlueter J."/>
            <person name="Ma J."/>
            <person name="Mitros T."/>
            <person name="Nelson W."/>
            <person name="Hyten D."/>
            <person name="Song Q."/>
            <person name="Thelen J."/>
            <person name="Cheng J."/>
            <person name="Xu D."/>
            <person name="Hellsten U."/>
            <person name="May G."/>
            <person name="Yu Y."/>
            <person name="Sakurai T."/>
            <person name="Umezawa T."/>
            <person name="Bhattacharyya M."/>
            <person name="Sandhu D."/>
            <person name="Valliyodan B."/>
            <person name="Lindquist E."/>
            <person name="Peto M."/>
            <person name="Grant D."/>
            <person name="Shu S."/>
            <person name="Goodstein D."/>
            <person name="Barry K."/>
            <person name="Futrell-Griggs M."/>
            <person name="Abernathy B."/>
            <person name="Du J."/>
            <person name="Tian Z."/>
            <person name="Zhu L."/>
            <person name="Gill N."/>
            <person name="Joshi T."/>
            <person name="Libault M."/>
            <person name="Sethuraman A."/>
            <person name="Zhang X."/>
            <person name="Shinozaki K."/>
            <person name="Nguyen H."/>
            <person name="Wing R."/>
            <person name="Cregan P."/>
            <person name="Specht J."/>
            <person name="Grimwood J."/>
            <person name="Rokhsar D."/>
            <person name="Stacey G."/>
            <person name="Shoemaker R."/>
            <person name="Jackson S."/>
        </authorList>
    </citation>
    <scope>NUCLEOTIDE SEQUENCE</scope>
    <source>
        <tissue evidence="3">Callus</tissue>
    </source>
</reference>
<dbReference type="EMBL" id="CM000853">
    <property type="protein sequence ID" value="KRG90031.1"/>
    <property type="molecule type" value="Genomic_DNA"/>
</dbReference>
<dbReference type="SMR" id="A0A0R0E7L6"/>
<feature type="compositionally biased region" description="Low complexity" evidence="2">
    <location>
        <begin position="215"/>
        <end position="234"/>
    </location>
</feature>
<evidence type="ECO:0000313" key="4">
    <source>
        <dbReference type="EnsemblPlants" id="KRG90031"/>
    </source>
</evidence>
<keyword evidence="1" id="KW-0175">Coiled coil</keyword>
<protein>
    <recommendedName>
        <fullName evidence="6">DUF4219 domain-containing protein</fullName>
    </recommendedName>
</protein>
<feature type="coiled-coil region" evidence="1">
    <location>
        <begin position="375"/>
        <end position="416"/>
    </location>
</feature>
<keyword evidence="5" id="KW-1185">Reference proteome</keyword>
<feature type="compositionally biased region" description="Acidic residues" evidence="2">
    <location>
        <begin position="241"/>
        <end position="255"/>
    </location>
</feature>
<accession>A0A0R0E7L6</accession>
<feature type="region of interest" description="Disordered" evidence="2">
    <location>
        <begin position="214"/>
        <end position="255"/>
    </location>
</feature>
<evidence type="ECO:0000256" key="2">
    <source>
        <dbReference type="SAM" id="MobiDB-lite"/>
    </source>
</evidence>
<evidence type="ECO:0008006" key="6">
    <source>
        <dbReference type="Google" id="ProtNLM"/>
    </source>
</evidence>
<dbReference type="Gramene" id="KRG90031">
    <property type="protein sequence ID" value="KRG90031"/>
    <property type="gene ID" value="GLYMA_20G062600"/>
</dbReference>
<name>A0A0R0E7L6_SOYBN</name>
<dbReference type="OMA" id="ENCFMER"/>
<dbReference type="EnsemblPlants" id="KRG90031">
    <property type="protein sequence ID" value="KRG90031"/>
    <property type="gene ID" value="GLYMA_20G062600"/>
</dbReference>
<gene>
    <name evidence="3" type="ORF">GLYMA_20G062600</name>
</gene>
<dbReference type="STRING" id="3847.A0A0R0E7L6"/>
<sequence length="460" mass="53974">MEEGYSTNKLPLFKGIKYDYWKEHMIAHFKSIHIDLWDVVEHGNYVPLDDQLNEVSRTSWIDAQRQRFMLNSKARNTLLCTLSKEEYTKVHNYKSANQMWETLALMDEGSSQVKHNKLSLLSHKYELFTMEDGKDIQAMFGCFQTILNELCCLNKKFDNYDNMDKILRSLCKKTMKNLNSVSIEDLIGTLKVHEQELQQDEGFKRGRSLALPAQKTSSTCKESSSRSTSKSTSKAVNFDTPYDDESNDEGSDEDDQLSFISRKIRIIWKKMRNQIGKDPRNHIEKEKIRRKASSYSMSDKKVLMSTWEELDDKSSNEETKDLSNLRKDFKSLSKDYKQLQWKHEEKIDNSSKISSQSCDDFESLKLKTIKLHLENEEICKERSSLLQDLQKLKNQLEGLQNEYITLNKLHDYLNEEMCNLLKECSQVHKNYENLEASKHNLWVECEGYKKSLKFSNDKLE</sequence>
<dbReference type="PANTHER" id="PTHR34676">
    <property type="entry name" value="DUF4219 DOMAIN-CONTAINING PROTEIN-RELATED"/>
    <property type="match status" value="1"/>
</dbReference>
<reference evidence="4" key="2">
    <citation type="submission" date="2018-02" db="UniProtKB">
        <authorList>
            <consortium name="EnsemblPlants"/>
        </authorList>
    </citation>
    <scope>IDENTIFICATION</scope>
    <source>
        <strain evidence="4">Williams 82</strain>
    </source>
</reference>
<evidence type="ECO:0000256" key="1">
    <source>
        <dbReference type="SAM" id="Coils"/>
    </source>
</evidence>
<dbReference type="InParanoid" id="A0A0R0E7L6"/>